<name>A0ABR0STY9_9HYPO</name>
<dbReference type="Proteomes" id="UP001338125">
    <property type="component" value="Unassembled WGS sequence"/>
</dbReference>
<sequence length="76" mass="8878">MITVVRMQRCRSAQLIRFKPLYFKLEEQKWCAETNLGRMNSVVVRSWLGSGSWVYSALLYTTVSRPRSQGHQPQCL</sequence>
<proteinExistence type="predicted"/>
<accession>A0ABR0STY9</accession>
<protein>
    <submittedName>
        <fullName evidence="1">Uncharacterized protein</fullName>
    </submittedName>
</protein>
<reference evidence="1 2" key="1">
    <citation type="submission" date="2024-01" db="EMBL/GenBank/DDBJ databases">
        <title>Complete genome of Cladobotryum mycophilum ATHUM6906.</title>
        <authorList>
            <person name="Christinaki A.C."/>
            <person name="Myridakis A.I."/>
            <person name="Kouvelis V.N."/>
        </authorList>
    </citation>
    <scope>NUCLEOTIDE SEQUENCE [LARGE SCALE GENOMIC DNA]</scope>
    <source>
        <strain evidence="1 2">ATHUM6906</strain>
    </source>
</reference>
<evidence type="ECO:0000313" key="1">
    <source>
        <dbReference type="EMBL" id="KAK5995635.1"/>
    </source>
</evidence>
<keyword evidence="2" id="KW-1185">Reference proteome</keyword>
<dbReference type="EMBL" id="JAVFKD010000004">
    <property type="protein sequence ID" value="KAK5995635.1"/>
    <property type="molecule type" value="Genomic_DNA"/>
</dbReference>
<comment type="caution">
    <text evidence="1">The sequence shown here is derived from an EMBL/GenBank/DDBJ whole genome shotgun (WGS) entry which is preliminary data.</text>
</comment>
<organism evidence="1 2">
    <name type="scientific">Cladobotryum mycophilum</name>
    <dbReference type="NCBI Taxonomy" id="491253"/>
    <lineage>
        <taxon>Eukaryota</taxon>
        <taxon>Fungi</taxon>
        <taxon>Dikarya</taxon>
        <taxon>Ascomycota</taxon>
        <taxon>Pezizomycotina</taxon>
        <taxon>Sordariomycetes</taxon>
        <taxon>Hypocreomycetidae</taxon>
        <taxon>Hypocreales</taxon>
        <taxon>Hypocreaceae</taxon>
        <taxon>Cladobotryum</taxon>
    </lineage>
</organism>
<gene>
    <name evidence="1" type="ORF">PT974_04049</name>
</gene>
<evidence type="ECO:0000313" key="2">
    <source>
        <dbReference type="Proteomes" id="UP001338125"/>
    </source>
</evidence>